<dbReference type="GO" id="GO:0006750">
    <property type="term" value="P:glutathione biosynthetic process"/>
    <property type="evidence" value="ECO:0007669"/>
    <property type="project" value="UniProtKB-KW"/>
</dbReference>
<evidence type="ECO:0000256" key="9">
    <source>
        <dbReference type="PIRSR" id="PIRSR600101-1"/>
    </source>
</evidence>
<dbReference type="SUPFAM" id="SSF56235">
    <property type="entry name" value="N-terminal nucleophile aminohydrolases (Ntn hydrolases)"/>
    <property type="match status" value="1"/>
</dbReference>
<keyword evidence="5 11" id="KW-0378">Hydrolase</keyword>
<organism evidence="14 15">
    <name type="scientific">Nocardioides anomalus</name>
    <dbReference type="NCBI Taxonomy" id="2712223"/>
    <lineage>
        <taxon>Bacteria</taxon>
        <taxon>Bacillati</taxon>
        <taxon>Actinomycetota</taxon>
        <taxon>Actinomycetes</taxon>
        <taxon>Propionibacteriales</taxon>
        <taxon>Nocardioidaceae</taxon>
        <taxon>Nocardioides</taxon>
    </lineage>
</organism>
<keyword evidence="15" id="KW-1185">Reference proteome</keyword>
<dbReference type="NCBIfam" id="TIGR00066">
    <property type="entry name" value="g_glut_trans"/>
    <property type="match status" value="1"/>
</dbReference>
<dbReference type="Pfam" id="PF01019">
    <property type="entry name" value="G_glu_transpept"/>
    <property type="match status" value="1"/>
</dbReference>
<dbReference type="Proteomes" id="UP000502996">
    <property type="component" value="Chromosome"/>
</dbReference>
<evidence type="ECO:0000256" key="5">
    <source>
        <dbReference type="ARBA" id="ARBA00022801"/>
    </source>
</evidence>
<comment type="catalytic activity">
    <reaction evidence="8 11">
        <text>an N-terminal (5-L-glutamyl)-[peptide] + an alpha-amino acid = 5-L-glutamyl amino acid + an N-terminal L-alpha-aminoacyl-[peptide]</text>
        <dbReference type="Rhea" id="RHEA:23904"/>
        <dbReference type="Rhea" id="RHEA-COMP:9780"/>
        <dbReference type="Rhea" id="RHEA-COMP:9795"/>
        <dbReference type="ChEBI" id="CHEBI:77644"/>
        <dbReference type="ChEBI" id="CHEBI:78597"/>
        <dbReference type="ChEBI" id="CHEBI:78599"/>
        <dbReference type="ChEBI" id="CHEBI:78608"/>
        <dbReference type="EC" id="2.3.2.2"/>
    </reaction>
</comment>
<keyword evidence="6 11" id="KW-0865">Zymogen</keyword>
<dbReference type="KEGG" id="nano:G5V58_00860"/>
<evidence type="ECO:0000256" key="11">
    <source>
        <dbReference type="RuleBase" id="RU368036"/>
    </source>
</evidence>
<keyword evidence="11" id="KW-0317">Glutathione biosynthesis</keyword>
<dbReference type="PANTHER" id="PTHR43199:SF1">
    <property type="entry name" value="GLUTATHIONE HYDROLASE PROENZYME"/>
    <property type="match status" value="1"/>
</dbReference>
<dbReference type="InterPro" id="IPR043138">
    <property type="entry name" value="GGT_lsub"/>
</dbReference>
<evidence type="ECO:0000313" key="15">
    <source>
        <dbReference type="Proteomes" id="UP000502996"/>
    </source>
</evidence>
<dbReference type="UniPathway" id="UPA00204"/>
<evidence type="ECO:0000256" key="4">
    <source>
        <dbReference type="ARBA" id="ARBA00022679"/>
    </source>
</evidence>
<evidence type="ECO:0000256" key="8">
    <source>
        <dbReference type="ARBA" id="ARBA00047417"/>
    </source>
</evidence>
<dbReference type="PANTHER" id="PTHR43199">
    <property type="entry name" value="GLUTATHIONE HYDROLASE"/>
    <property type="match status" value="1"/>
</dbReference>
<evidence type="ECO:0000256" key="1">
    <source>
        <dbReference type="ARBA" id="ARBA00001049"/>
    </source>
</evidence>
<feature type="binding site" evidence="10">
    <location>
        <position position="514"/>
    </location>
    <ligand>
        <name>L-glutamate</name>
        <dbReference type="ChEBI" id="CHEBI:29985"/>
    </ligand>
</feature>
<dbReference type="GO" id="GO:0006751">
    <property type="term" value="P:glutathione catabolic process"/>
    <property type="evidence" value="ECO:0007669"/>
    <property type="project" value="UniProtKB-UniRule"/>
</dbReference>
<keyword evidence="7 11" id="KW-0012">Acyltransferase</keyword>
<keyword evidence="4 11" id="KW-0808">Transferase</keyword>
<dbReference type="RefSeq" id="WP_165227919.1">
    <property type="nucleotide sequence ID" value="NZ_CP049257.1"/>
</dbReference>
<gene>
    <name evidence="14" type="primary">ggt</name>
    <name evidence="14" type="ORF">G5V58_00860</name>
</gene>
<feature type="binding site" evidence="10">
    <location>
        <position position="471"/>
    </location>
    <ligand>
        <name>L-glutamate</name>
        <dbReference type="ChEBI" id="CHEBI:29985"/>
    </ligand>
</feature>
<evidence type="ECO:0000256" key="7">
    <source>
        <dbReference type="ARBA" id="ARBA00023315"/>
    </source>
</evidence>
<feature type="binding site" evidence="10">
    <location>
        <position position="128"/>
    </location>
    <ligand>
        <name>L-glutamate</name>
        <dbReference type="ChEBI" id="CHEBI:29985"/>
    </ligand>
</feature>
<dbReference type="EC" id="2.3.2.2" evidence="11"/>
<evidence type="ECO:0000256" key="10">
    <source>
        <dbReference type="PIRSR" id="PIRSR600101-2"/>
    </source>
</evidence>
<dbReference type="GO" id="GO:0036374">
    <property type="term" value="F:glutathione hydrolase activity"/>
    <property type="evidence" value="ECO:0007669"/>
    <property type="project" value="UniProtKB-UniRule"/>
</dbReference>
<comment type="similarity">
    <text evidence="3 11">Belongs to the gamma-glutamyltransferase family.</text>
</comment>
<proteinExistence type="inferred from homology"/>
<evidence type="ECO:0000256" key="13">
    <source>
        <dbReference type="SAM" id="SignalP"/>
    </source>
</evidence>
<dbReference type="GO" id="GO:0103068">
    <property type="term" value="F:leukotriene C4 gamma-glutamyl transferase activity"/>
    <property type="evidence" value="ECO:0007669"/>
    <property type="project" value="UniProtKB-EC"/>
</dbReference>
<evidence type="ECO:0000256" key="2">
    <source>
        <dbReference type="ARBA" id="ARBA00001089"/>
    </source>
</evidence>
<comment type="pathway">
    <text evidence="11">Sulfur metabolism; glutathione metabolism.</text>
</comment>
<evidence type="ECO:0000256" key="3">
    <source>
        <dbReference type="ARBA" id="ARBA00009381"/>
    </source>
</evidence>
<comment type="subunit">
    <text evidence="11">This enzyme consists of two polypeptide chains, which are synthesized in precursor form from a single polypeptide.</text>
</comment>
<comment type="catalytic activity">
    <reaction evidence="2 11">
        <text>glutathione + H2O = L-cysteinylglycine + L-glutamate</text>
        <dbReference type="Rhea" id="RHEA:28807"/>
        <dbReference type="ChEBI" id="CHEBI:15377"/>
        <dbReference type="ChEBI" id="CHEBI:29985"/>
        <dbReference type="ChEBI" id="CHEBI:57925"/>
        <dbReference type="ChEBI" id="CHEBI:61694"/>
        <dbReference type="EC" id="3.4.19.13"/>
    </reaction>
</comment>
<dbReference type="PRINTS" id="PR01210">
    <property type="entry name" value="GGTRANSPTASE"/>
</dbReference>
<dbReference type="EMBL" id="CP049257">
    <property type="protein sequence ID" value="QIG41510.1"/>
    <property type="molecule type" value="Genomic_DNA"/>
</dbReference>
<feature type="active site" description="Nucleophile" evidence="9">
    <location>
        <position position="429"/>
    </location>
</feature>
<evidence type="ECO:0000313" key="14">
    <source>
        <dbReference type="EMBL" id="QIG41510.1"/>
    </source>
</evidence>
<keyword evidence="13" id="KW-0732">Signal</keyword>
<feature type="signal peptide" evidence="13">
    <location>
        <begin position="1"/>
        <end position="26"/>
    </location>
</feature>
<name>A0A6G6W8Z0_9ACTN</name>
<protein>
    <recommendedName>
        <fullName evidence="11">Glutathione hydrolase proenzyme</fullName>
        <ecNumber evidence="11">2.3.2.2</ecNumber>
        <ecNumber evidence="11">3.4.19.13</ecNumber>
    </recommendedName>
    <component>
        <recommendedName>
            <fullName evidence="11">Glutathione hydrolase large chain</fullName>
        </recommendedName>
    </component>
    <component>
        <recommendedName>
            <fullName evidence="11">Glutathione hydrolase small chain</fullName>
        </recommendedName>
    </component>
</protein>
<dbReference type="Gene3D" id="1.10.246.130">
    <property type="match status" value="1"/>
</dbReference>
<dbReference type="EC" id="3.4.19.13" evidence="11"/>
<dbReference type="InterPro" id="IPR029055">
    <property type="entry name" value="Ntn_hydrolases_N"/>
</dbReference>
<evidence type="ECO:0000256" key="6">
    <source>
        <dbReference type="ARBA" id="ARBA00023145"/>
    </source>
</evidence>
<evidence type="ECO:0000256" key="12">
    <source>
        <dbReference type="SAM" id="MobiDB-lite"/>
    </source>
</evidence>
<dbReference type="InterPro" id="IPR000101">
    <property type="entry name" value="GGT_peptidase"/>
</dbReference>
<reference evidence="14 15" key="1">
    <citation type="submission" date="2020-02" db="EMBL/GenBank/DDBJ databases">
        <title>Full genome sequence of Nocardioides sp. R-3366.</title>
        <authorList>
            <person name="Im W.-T."/>
        </authorList>
    </citation>
    <scope>NUCLEOTIDE SEQUENCE [LARGE SCALE GENOMIC DNA]</scope>
    <source>
        <strain evidence="14 15">R-3366</strain>
    </source>
</reference>
<feature type="chain" id="PRO_5026146080" description="Glutathione hydrolase proenzyme" evidence="13">
    <location>
        <begin position="27"/>
        <end position="619"/>
    </location>
</feature>
<accession>A0A6G6W8Z0</accession>
<dbReference type="InterPro" id="IPR051792">
    <property type="entry name" value="GGT_bact"/>
</dbReference>
<feature type="binding site" evidence="10">
    <location>
        <begin position="492"/>
        <end position="493"/>
    </location>
    <ligand>
        <name>L-glutamate</name>
        <dbReference type="ChEBI" id="CHEBI:29985"/>
    </ligand>
</feature>
<sequence>MFKASLVALSTAALAAAALQGPPAQADQTSAKTAQAVTTTAKTAAKKAKEPKRRATVVGKGGAVTSVDPYASRIGLKVLKEGGNAVDAAVATAAALGVTEPYSSGLGGGGYFVYYDAKRGKVSTLDGRETAPRRIKPDAFIDPATGKPYTFTPDLVTSGVSVGVPGTPKTWQAALDRWGSMDLADVLAPAAKLARNGFVVDQTFAQQTADNRERFNAFSSTRKLFLRHGQAPKAGSVLRNPDLAATYDLLSRKGMGAFYKGPLANQIAKTTRKPPVRKTDLPVPRGSMTPKDLRKYDVVQHEPTQVDYRGYDVYGMPLSSSGGTTVGEALNILERYDLKSLSPAQVQHLVIEAAHLSFADRAKYLGDQDGVPVSTLLSDLYAQERACLIDPTKAFAVPVPAGNVANADGVCATPNTRGEDAPDTENVNTTNLTVADKQGNVVEYTLTIEQTGGSGIVVPGRGFLLNNELTDFSTVYDPADPNRIEPGKRPRSSISPTIVLKDGKPFLAVGSPGGSTIITTVLGILVNRIDLGLTLPQAIAAPRVAPSNKTPVPAEQAYLDAYGAALAALGHQLTVVGAAGTSAAEIGAATGIEFGPGQQLTVAAEPVRRGGGAATVVKK</sequence>
<dbReference type="AlphaFoldDB" id="A0A6G6W8Z0"/>
<feature type="region of interest" description="Disordered" evidence="12">
    <location>
        <begin position="269"/>
        <end position="290"/>
    </location>
</feature>
<dbReference type="InterPro" id="IPR043137">
    <property type="entry name" value="GGT_ssub_C"/>
</dbReference>
<dbReference type="Gene3D" id="3.60.20.40">
    <property type="match status" value="1"/>
</dbReference>
<comment type="PTM">
    <text evidence="11">Cleaved by autocatalysis into a large and a small subunit.</text>
</comment>
<comment type="catalytic activity">
    <reaction evidence="1 11">
        <text>an S-substituted glutathione + H2O = an S-substituted L-cysteinylglycine + L-glutamate</text>
        <dbReference type="Rhea" id="RHEA:59468"/>
        <dbReference type="ChEBI" id="CHEBI:15377"/>
        <dbReference type="ChEBI" id="CHEBI:29985"/>
        <dbReference type="ChEBI" id="CHEBI:90779"/>
        <dbReference type="ChEBI" id="CHEBI:143103"/>
        <dbReference type="EC" id="3.4.19.13"/>
    </reaction>
</comment>